<proteinExistence type="predicted"/>
<dbReference type="EMBL" id="MNBE01000740">
    <property type="protein sequence ID" value="OKO92765.1"/>
    <property type="molecule type" value="Genomic_DNA"/>
</dbReference>
<dbReference type="Proteomes" id="UP000186955">
    <property type="component" value="Unassembled WGS sequence"/>
</dbReference>
<accession>A0A1Q5SY31</accession>
<reference evidence="1 2" key="1">
    <citation type="submission" date="2016-10" db="EMBL/GenBank/DDBJ databases">
        <title>Genome sequence of the ascomycete fungus Penicillium subrubescens.</title>
        <authorList>
            <person name="De Vries R.P."/>
            <person name="Peng M."/>
            <person name="Dilokpimol A."/>
            <person name="Hilden K."/>
            <person name="Makela M.R."/>
            <person name="Grigoriev I."/>
            <person name="Riley R."/>
            <person name="Granchi Z."/>
        </authorList>
    </citation>
    <scope>NUCLEOTIDE SEQUENCE [LARGE SCALE GENOMIC DNA]</scope>
    <source>
        <strain evidence="1 2">CBS 132785</strain>
    </source>
</reference>
<evidence type="ECO:0000313" key="1">
    <source>
        <dbReference type="EMBL" id="OKO92765.1"/>
    </source>
</evidence>
<sequence length="138" mass="15675">MRLASAFFHSQQENDCDRFTEDNGKGFFNLEILKLLIIHGYMEPVASGMHQSRSGNQFLGASGSVSLHAYCFPESWDPAVGRTDVKDYRHTKSYQIMLRDCTAPGTASEIVSYPHREFFGIAHDQFNQVQPKLADKKR</sequence>
<protein>
    <submittedName>
        <fullName evidence="1">Uncharacterized protein</fullName>
    </submittedName>
</protein>
<organism evidence="1 2">
    <name type="scientific">Penicillium subrubescens</name>
    <dbReference type="NCBI Taxonomy" id="1316194"/>
    <lineage>
        <taxon>Eukaryota</taxon>
        <taxon>Fungi</taxon>
        <taxon>Dikarya</taxon>
        <taxon>Ascomycota</taxon>
        <taxon>Pezizomycotina</taxon>
        <taxon>Eurotiomycetes</taxon>
        <taxon>Eurotiomycetidae</taxon>
        <taxon>Eurotiales</taxon>
        <taxon>Aspergillaceae</taxon>
        <taxon>Penicillium</taxon>
    </lineage>
</organism>
<name>A0A1Q5SY31_9EURO</name>
<evidence type="ECO:0000313" key="2">
    <source>
        <dbReference type="Proteomes" id="UP000186955"/>
    </source>
</evidence>
<keyword evidence="2" id="KW-1185">Reference proteome</keyword>
<comment type="caution">
    <text evidence="1">The sequence shown here is derived from an EMBL/GenBank/DDBJ whole genome shotgun (WGS) entry which is preliminary data.</text>
</comment>
<gene>
    <name evidence="1" type="ORF">PENSUB_12750</name>
</gene>
<dbReference type="AlphaFoldDB" id="A0A1Q5SY31"/>